<evidence type="ECO:0000256" key="1">
    <source>
        <dbReference type="SAM" id="MobiDB-lite"/>
    </source>
</evidence>
<feature type="compositionally biased region" description="Basic and acidic residues" evidence="1">
    <location>
        <begin position="21"/>
        <end position="36"/>
    </location>
</feature>
<protein>
    <submittedName>
        <fullName evidence="2">Uncharacterized protein</fullName>
    </submittedName>
</protein>
<sequence>MSRWMSISNAVRNGQMGGCVAERHHVDKLHSRTDVD</sequence>
<proteinExistence type="predicted"/>
<keyword evidence="3" id="KW-1185">Reference proteome</keyword>
<evidence type="ECO:0000313" key="3">
    <source>
        <dbReference type="Proteomes" id="UP000242770"/>
    </source>
</evidence>
<accession>A0A0F7S0U8</accession>
<evidence type="ECO:0000313" key="2">
    <source>
        <dbReference type="EMBL" id="CDW96127.1"/>
    </source>
</evidence>
<name>A0A0F7S0U8_9BASI</name>
<feature type="region of interest" description="Disordered" evidence="1">
    <location>
        <begin position="17"/>
        <end position="36"/>
    </location>
</feature>
<dbReference type="AlphaFoldDB" id="A0A0F7S0U8"/>
<dbReference type="EMBL" id="CCFA01000528">
    <property type="protein sequence ID" value="CDW96127.1"/>
    <property type="molecule type" value="Genomic_DNA"/>
</dbReference>
<gene>
    <name evidence="2" type="primary">SSCI10070.1</name>
</gene>
<reference evidence="3" key="1">
    <citation type="submission" date="2014-06" db="EMBL/GenBank/DDBJ databases">
        <authorList>
            <person name="Berkman P.J."/>
        </authorList>
    </citation>
    <scope>NUCLEOTIDE SEQUENCE [LARGE SCALE GENOMIC DNA]</scope>
</reference>
<dbReference type="Proteomes" id="UP000242770">
    <property type="component" value="Unassembled WGS sequence"/>
</dbReference>
<organism evidence="2 3">
    <name type="scientific">Sporisorium scitamineum</name>
    <dbReference type="NCBI Taxonomy" id="49012"/>
    <lineage>
        <taxon>Eukaryota</taxon>
        <taxon>Fungi</taxon>
        <taxon>Dikarya</taxon>
        <taxon>Basidiomycota</taxon>
        <taxon>Ustilaginomycotina</taxon>
        <taxon>Ustilaginomycetes</taxon>
        <taxon>Ustilaginales</taxon>
        <taxon>Ustilaginaceae</taxon>
        <taxon>Sporisorium</taxon>
    </lineage>
</organism>